<reference evidence="3 4" key="1">
    <citation type="submission" date="2016-10" db="EMBL/GenBank/DDBJ databases">
        <authorList>
            <person name="de Groot N.N."/>
        </authorList>
    </citation>
    <scope>NUCLEOTIDE SEQUENCE [LARGE SCALE GENOMIC DNA]</scope>
    <source>
        <strain evidence="3 4">DSM 25186</strain>
    </source>
</reference>
<dbReference type="CDD" id="cd07010">
    <property type="entry name" value="cupin_PMI_type_I_N_bac"/>
    <property type="match status" value="1"/>
</dbReference>
<dbReference type="InterPro" id="IPR011051">
    <property type="entry name" value="RmlC_Cupin_sf"/>
</dbReference>
<dbReference type="AlphaFoldDB" id="A0A1G9TQ71"/>
<dbReference type="GO" id="GO:0046872">
    <property type="term" value="F:metal ion binding"/>
    <property type="evidence" value="ECO:0007669"/>
    <property type="project" value="UniProtKB-KW"/>
</dbReference>
<name>A0A1G9TQ71_9BACT</name>
<dbReference type="InterPro" id="IPR014710">
    <property type="entry name" value="RmlC-like_jellyroll"/>
</dbReference>
<evidence type="ECO:0000313" key="3">
    <source>
        <dbReference type="EMBL" id="SDM49564.1"/>
    </source>
</evidence>
<dbReference type="PANTHER" id="PTHR42742">
    <property type="entry name" value="TRANSCRIPTIONAL REPRESSOR MPRA"/>
    <property type="match status" value="1"/>
</dbReference>
<keyword evidence="1" id="KW-0479">Metal-binding</keyword>
<keyword evidence="2" id="KW-0862">Zinc</keyword>
<accession>A0A1G9TQ71</accession>
<dbReference type="Gene3D" id="2.60.120.10">
    <property type="entry name" value="Jelly Rolls"/>
    <property type="match status" value="1"/>
</dbReference>
<dbReference type="RefSeq" id="WP_089687964.1">
    <property type="nucleotide sequence ID" value="NZ_FNFO01000014.1"/>
</dbReference>
<organism evidence="3 4">
    <name type="scientific">Catalinimonas alkaloidigena</name>
    <dbReference type="NCBI Taxonomy" id="1075417"/>
    <lineage>
        <taxon>Bacteria</taxon>
        <taxon>Pseudomonadati</taxon>
        <taxon>Bacteroidota</taxon>
        <taxon>Cytophagia</taxon>
        <taxon>Cytophagales</taxon>
        <taxon>Catalimonadaceae</taxon>
        <taxon>Catalinimonas</taxon>
    </lineage>
</organism>
<sequence>MSKLIPVALRETSQHELPVSKATSPATYDIYPTHPLGDGLIFEGYDTLAAALASYHCIRIEGYVGIRFDQVKDRLTAAFTKQGVVPTWVQVERALKPEVCIDALIAPYLGGDDPIFGRVAHALALQDFFEQDQLDSLAADRADGPVIYYGIGASLVPVEGKLVFFEISKNEIQFRSRAGAVRNLGASQADDPKTMYKRFYFVDWIVLNKHKNALKNDIDFLVDGQRTEEITWMRGDAWRESIKRIVTSPIRVRPWFEPGAWGGQWIKNNIEGLEEDVVNYAWSFELIVPENGILLESAGLMLEHSFDFLMFHAGDAILGKDFSTYRYEFPIRFDFLDTFDGGNLSVQCHPHQAYIHQHFGEKITQEETYYILDCKDEAEVYLGFQEGITPAVFKEALETSQREKQELDIKQFIQTFKSHKHDLFLIPPGTIHSSGKDNLVLEISATPYIYTFKMYDWLRLDLEGNPRPLNIERGMENLVFERSGTRVASELIAKPHLVERTPEWELQHLATHPAHLYDVHRFYLKTEVQVRTHNQAHVLSLVEGQKIAVVTKNGTTTFSYAETFIIPAATEVYTLKNLSKDPVLVVKAFSK</sequence>
<evidence type="ECO:0000256" key="1">
    <source>
        <dbReference type="ARBA" id="ARBA00022723"/>
    </source>
</evidence>
<proteinExistence type="predicted"/>
<dbReference type="Proteomes" id="UP000198510">
    <property type="component" value="Unassembled WGS sequence"/>
</dbReference>
<dbReference type="STRING" id="1075417.SAMN05421823_11478"/>
<evidence type="ECO:0000256" key="2">
    <source>
        <dbReference type="ARBA" id="ARBA00022833"/>
    </source>
</evidence>
<dbReference type="PANTHER" id="PTHR42742:SF3">
    <property type="entry name" value="FRUCTOKINASE"/>
    <property type="match status" value="1"/>
</dbReference>
<dbReference type="GO" id="GO:0016853">
    <property type="term" value="F:isomerase activity"/>
    <property type="evidence" value="ECO:0007669"/>
    <property type="project" value="UniProtKB-KW"/>
</dbReference>
<keyword evidence="3" id="KW-0413">Isomerase</keyword>
<protein>
    <submittedName>
        <fullName evidence="3">Mannose-6-phosphate isomerase, class I</fullName>
    </submittedName>
</protein>
<gene>
    <name evidence="3" type="ORF">SAMN05421823_11478</name>
</gene>
<dbReference type="EMBL" id="FNFO01000014">
    <property type="protein sequence ID" value="SDM49564.1"/>
    <property type="molecule type" value="Genomic_DNA"/>
</dbReference>
<keyword evidence="4" id="KW-1185">Reference proteome</keyword>
<dbReference type="SUPFAM" id="SSF51182">
    <property type="entry name" value="RmlC-like cupins"/>
    <property type="match status" value="1"/>
</dbReference>
<evidence type="ECO:0000313" key="4">
    <source>
        <dbReference type="Proteomes" id="UP000198510"/>
    </source>
</evidence>
<dbReference type="OrthoDB" id="9808275at2"/>
<dbReference type="InterPro" id="IPR051804">
    <property type="entry name" value="Carb_Metab_Reg_Kinase/Isom"/>
</dbReference>